<protein>
    <recommendedName>
        <fullName evidence="3">Amino acid kinase family protein</fullName>
    </recommendedName>
</protein>
<comment type="caution">
    <text evidence="1">The sequence shown here is derived from an EMBL/GenBank/DDBJ whole genome shotgun (WGS) entry which is preliminary data.</text>
</comment>
<gene>
    <name evidence="1" type="ORF">QTN89_12235</name>
</gene>
<evidence type="ECO:0000313" key="1">
    <source>
        <dbReference type="EMBL" id="MDM4016201.1"/>
    </source>
</evidence>
<organism evidence="1 2">
    <name type="scientific">Roseiconus lacunae</name>
    <dbReference type="NCBI Taxonomy" id="2605694"/>
    <lineage>
        <taxon>Bacteria</taxon>
        <taxon>Pseudomonadati</taxon>
        <taxon>Planctomycetota</taxon>
        <taxon>Planctomycetia</taxon>
        <taxon>Pirellulales</taxon>
        <taxon>Pirellulaceae</taxon>
        <taxon>Roseiconus</taxon>
    </lineage>
</organism>
<keyword evidence="2" id="KW-1185">Reference proteome</keyword>
<dbReference type="InterPro" id="IPR036393">
    <property type="entry name" value="AceGlu_kinase-like_sf"/>
</dbReference>
<dbReference type="EMBL" id="JASZZN010000007">
    <property type="protein sequence ID" value="MDM4016201.1"/>
    <property type="molecule type" value="Genomic_DNA"/>
</dbReference>
<evidence type="ECO:0008006" key="3">
    <source>
        <dbReference type="Google" id="ProtNLM"/>
    </source>
</evidence>
<dbReference type="Proteomes" id="UP001239462">
    <property type="component" value="Unassembled WGS sequence"/>
</dbReference>
<accession>A0ABT7PJ35</accession>
<dbReference type="Gene3D" id="3.40.1160.10">
    <property type="entry name" value="Acetylglutamate kinase-like"/>
    <property type="match status" value="1"/>
</dbReference>
<proteinExistence type="predicted"/>
<name>A0ABT7PJ35_9BACT</name>
<dbReference type="RefSeq" id="WP_149495954.1">
    <property type="nucleotide sequence ID" value="NZ_JAJMQV010000085.1"/>
</dbReference>
<sequence length="192" mass="21531">MRRVIKLGGSLLLRPNLSSAFQRWLAQQSPADNYVIVGGGRLIDAVRELHAIHASSAAWTHWNCVQLLQTTFHWLSSQFPHASTITTSDQFQSSIQQTSSDRLCFVQVDAFYFPTDEVVLPEDWRTTTDAIAGYLGKIIDADEVVLLKSCDASSLESLQRWADRGIIDEAMPLIAEGMPPVRIVNFKEWLAQ</sequence>
<dbReference type="SUPFAM" id="SSF53633">
    <property type="entry name" value="Carbamate kinase-like"/>
    <property type="match status" value="1"/>
</dbReference>
<reference evidence="1 2" key="1">
    <citation type="submission" date="2023-06" db="EMBL/GenBank/DDBJ databases">
        <title>Roseiconus lacunae JC819 isolated from Gulf of Mannar region, Tamil Nadu.</title>
        <authorList>
            <person name="Pk S."/>
            <person name="Ch S."/>
            <person name="Ch V.R."/>
        </authorList>
    </citation>
    <scope>NUCLEOTIDE SEQUENCE [LARGE SCALE GENOMIC DNA]</scope>
    <source>
        <strain evidence="1 2">JC819</strain>
    </source>
</reference>
<evidence type="ECO:0000313" key="2">
    <source>
        <dbReference type="Proteomes" id="UP001239462"/>
    </source>
</evidence>